<evidence type="ECO:0000313" key="2">
    <source>
        <dbReference type="EMBL" id="KGN31130.1"/>
    </source>
</evidence>
<dbReference type="AlphaFoldDB" id="A0A0A0J158"/>
<feature type="transmembrane region" description="Helical" evidence="1">
    <location>
        <begin position="21"/>
        <end position="41"/>
    </location>
</feature>
<feature type="transmembrane region" description="Helical" evidence="1">
    <location>
        <begin position="53"/>
        <end position="72"/>
    </location>
</feature>
<keyword evidence="1" id="KW-1133">Transmembrane helix</keyword>
<name>A0A0A0J158_9MICO</name>
<dbReference type="STRING" id="1385520.N802_04595"/>
<dbReference type="eggNOG" id="ENOG5033B5P">
    <property type="taxonomic scope" value="Bacteria"/>
</dbReference>
<keyword evidence="3" id="KW-1185">Reference proteome</keyword>
<protein>
    <submittedName>
        <fullName evidence="2">Uncharacterized protein</fullName>
    </submittedName>
</protein>
<keyword evidence="1" id="KW-0812">Transmembrane</keyword>
<dbReference type="Proteomes" id="UP000030002">
    <property type="component" value="Unassembled WGS sequence"/>
</dbReference>
<comment type="caution">
    <text evidence="2">The sequence shown here is derived from an EMBL/GenBank/DDBJ whole genome shotgun (WGS) entry which is preliminary data.</text>
</comment>
<dbReference type="EMBL" id="AVPJ01000013">
    <property type="protein sequence ID" value="KGN31130.1"/>
    <property type="molecule type" value="Genomic_DNA"/>
</dbReference>
<dbReference type="RefSeq" id="WP_035917815.1">
    <property type="nucleotide sequence ID" value="NZ_AVPJ01000013.1"/>
</dbReference>
<gene>
    <name evidence="2" type="ORF">N802_04595</name>
</gene>
<proteinExistence type="predicted"/>
<keyword evidence="1" id="KW-0472">Membrane</keyword>
<reference evidence="2 3" key="1">
    <citation type="submission" date="2013-08" db="EMBL/GenBank/DDBJ databases">
        <title>The genome sequence of Knoellia sinensis.</title>
        <authorList>
            <person name="Zhu W."/>
            <person name="Wang G."/>
        </authorList>
    </citation>
    <scope>NUCLEOTIDE SEQUENCE [LARGE SCALE GENOMIC DNA]</scope>
    <source>
        <strain evidence="2 3">KCTC 19936</strain>
    </source>
</reference>
<evidence type="ECO:0000256" key="1">
    <source>
        <dbReference type="SAM" id="Phobius"/>
    </source>
</evidence>
<sequence length="85" mass="8737">MHTIVSTLVAAPGDTTNLQEWIKSNIIPLLLLLIAVMLFVVAQRGDNAKAMRVVGGVVIALAVLGLATSGQAGEVGTWLASLVTG</sequence>
<evidence type="ECO:0000313" key="3">
    <source>
        <dbReference type="Proteomes" id="UP000030002"/>
    </source>
</evidence>
<accession>A0A0A0J158</accession>
<organism evidence="2 3">
    <name type="scientific">Knoellia sinensis KCTC 19936</name>
    <dbReference type="NCBI Taxonomy" id="1385520"/>
    <lineage>
        <taxon>Bacteria</taxon>
        <taxon>Bacillati</taxon>
        <taxon>Actinomycetota</taxon>
        <taxon>Actinomycetes</taxon>
        <taxon>Micrococcales</taxon>
        <taxon>Intrasporangiaceae</taxon>
        <taxon>Knoellia</taxon>
    </lineage>
</organism>